<dbReference type="OrthoDB" id="1283468at2759"/>
<organism evidence="1 2">
    <name type="scientific">Cucumis melo var. makuwa</name>
    <name type="common">Oriental melon</name>
    <dbReference type="NCBI Taxonomy" id="1194695"/>
    <lineage>
        <taxon>Eukaryota</taxon>
        <taxon>Viridiplantae</taxon>
        <taxon>Streptophyta</taxon>
        <taxon>Embryophyta</taxon>
        <taxon>Tracheophyta</taxon>
        <taxon>Spermatophyta</taxon>
        <taxon>Magnoliopsida</taxon>
        <taxon>eudicotyledons</taxon>
        <taxon>Gunneridae</taxon>
        <taxon>Pentapetalae</taxon>
        <taxon>rosids</taxon>
        <taxon>fabids</taxon>
        <taxon>Cucurbitales</taxon>
        <taxon>Cucurbitaceae</taxon>
        <taxon>Benincaseae</taxon>
        <taxon>Cucumis</taxon>
    </lineage>
</organism>
<dbReference type="Pfam" id="PF05919">
    <property type="entry name" value="Mitovir_RNA_pol"/>
    <property type="match status" value="1"/>
</dbReference>
<name>A0A5A7SWG3_CUCMM</name>
<reference evidence="1 2" key="1">
    <citation type="submission" date="2019-08" db="EMBL/GenBank/DDBJ databases">
        <title>Draft genome sequences of two oriental melons (Cucumis melo L. var makuwa).</title>
        <authorList>
            <person name="Kwon S.-Y."/>
        </authorList>
    </citation>
    <scope>NUCLEOTIDE SEQUENCE [LARGE SCALE GENOMIC DNA]</scope>
    <source>
        <strain evidence="2">cv. SW 3</strain>
        <tissue evidence="1">Leaf</tissue>
    </source>
</reference>
<evidence type="ECO:0000313" key="2">
    <source>
        <dbReference type="Proteomes" id="UP000321393"/>
    </source>
</evidence>
<dbReference type="EMBL" id="SSTE01020338">
    <property type="protein sequence ID" value="KAA0034873.1"/>
    <property type="molecule type" value="Genomic_DNA"/>
</dbReference>
<evidence type="ECO:0000313" key="1">
    <source>
        <dbReference type="EMBL" id="KAA0034873.1"/>
    </source>
</evidence>
<gene>
    <name evidence="1" type="ORF">E6C27_scaffold45780G00110</name>
</gene>
<dbReference type="InterPro" id="IPR008686">
    <property type="entry name" value="RNA_pol_mitovir"/>
</dbReference>
<dbReference type="AlphaFoldDB" id="A0A5A7SWG3"/>
<dbReference type="Proteomes" id="UP000321393">
    <property type="component" value="Unassembled WGS sequence"/>
</dbReference>
<accession>A0A5A7SWG3</accession>
<protein>
    <submittedName>
        <fullName evidence="1">Mitochondrial protein</fullName>
    </submittedName>
</protein>
<sequence>MSQCPHKDRGLHGEQPNGNYMNKSITMQLFCHFLERLPCTSWPRLLEQTGQLMGLFCKIPLLTLVLMRYLSQSTSPLDPGAPYVATSRSGIPPAFFVPPHYRKLLRKRDKRAMMIARFLMSWFTLSRLITLAKPITKSTFKPMTEPSADIESVKAQRIYRGKTTSAFPSDILNTYMGRPNQASIFTCVKYEIAAFAHIVNKIDSLPDGFFSPGILARKGFVNILFTFDTRFTSEYAIRSLRWYEFVLGPQFASVLGALQDPCLSFLASVLEIHSFFLCGRLSLSLEGAGKRRIFAIGNYIKERLLYPVHQWAMDLLRSIPTDGRFNQFGPIERLLKLNLDSCFSFDLKNATDRWPLSFIYSMMVPGTDSDIIDREFHTRISHFHRTVEDGEAQICSILRVWATPTTRLLRLLGSLRSIAPFLGVDGGG</sequence>
<comment type="caution">
    <text evidence="1">The sequence shown here is derived from an EMBL/GenBank/DDBJ whole genome shotgun (WGS) entry which is preliminary data.</text>
</comment>
<proteinExistence type="predicted"/>